<dbReference type="InterPro" id="IPR003435">
    <property type="entry name" value="Chaperonin_RcbX"/>
</dbReference>
<organism evidence="4 5">
    <name type="scientific">Acacia crassicarpa</name>
    <name type="common">northern wattle</name>
    <dbReference type="NCBI Taxonomy" id="499986"/>
    <lineage>
        <taxon>Eukaryota</taxon>
        <taxon>Viridiplantae</taxon>
        <taxon>Streptophyta</taxon>
        <taxon>Embryophyta</taxon>
        <taxon>Tracheophyta</taxon>
        <taxon>Spermatophyta</taxon>
        <taxon>Magnoliopsida</taxon>
        <taxon>eudicotyledons</taxon>
        <taxon>Gunneridae</taxon>
        <taxon>Pentapetalae</taxon>
        <taxon>rosids</taxon>
        <taxon>fabids</taxon>
        <taxon>Fabales</taxon>
        <taxon>Fabaceae</taxon>
        <taxon>Caesalpinioideae</taxon>
        <taxon>mimosoid clade</taxon>
        <taxon>Acacieae</taxon>
        <taxon>Acacia</taxon>
    </lineage>
</organism>
<dbReference type="Proteomes" id="UP001293593">
    <property type="component" value="Unassembled WGS sequence"/>
</dbReference>
<dbReference type="Gene3D" id="1.10.1200.210">
    <property type="entry name" value="Chaperonin-like RbcX"/>
    <property type="match status" value="1"/>
</dbReference>
<dbReference type="GO" id="GO:0044183">
    <property type="term" value="F:protein folding chaperone"/>
    <property type="evidence" value="ECO:0007669"/>
    <property type="project" value="InterPro"/>
</dbReference>
<keyword evidence="2" id="KW-0143">Chaperone</keyword>
<keyword evidence="1" id="KW-0602">Photosynthesis</keyword>
<dbReference type="GO" id="GO:0110102">
    <property type="term" value="P:ribulose bisphosphate carboxylase complex assembly"/>
    <property type="evidence" value="ECO:0007669"/>
    <property type="project" value="InterPro"/>
</dbReference>
<name>A0AAE1MWQ1_9FABA</name>
<sequence length="232" mass="26286">MVGALSIVGSSALDSLAGPCLRFNALPTTGMNLKSGGDTVLWKKQSVKRGAMQLSSSFIDAGREWRLCGNKNPRKLRSNRRAKIVNELGGQYETFDDVKKQSIYYVICMGARTVLQELYEMNPTKYRWLYELATNKPGDGKPFIGTLDKEKQGPAERELITMLHLYGKWIKKCSLAMQKYNLAMQKCNLAEMCQEISDENLCNLAEICQEISDENLEPLRERLMETTKWRGA</sequence>
<dbReference type="PANTHER" id="PTHR33791:SF1">
    <property type="entry name" value="RUBISCO CHAPERONE RBCX"/>
    <property type="match status" value="1"/>
</dbReference>
<keyword evidence="3" id="KW-0120">Carbon dioxide fixation</keyword>
<dbReference type="EMBL" id="JAWXYG010000003">
    <property type="protein sequence ID" value="KAK4278594.1"/>
    <property type="molecule type" value="Genomic_DNA"/>
</dbReference>
<dbReference type="AlphaFoldDB" id="A0AAE1MWQ1"/>
<evidence type="ECO:0000256" key="1">
    <source>
        <dbReference type="ARBA" id="ARBA00022531"/>
    </source>
</evidence>
<reference evidence="4" key="1">
    <citation type="submission" date="2023-10" db="EMBL/GenBank/DDBJ databases">
        <title>Chromosome-level genome of the transformable northern wattle, Acacia crassicarpa.</title>
        <authorList>
            <person name="Massaro I."/>
            <person name="Sinha N.R."/>
            <person name="Poethig S."/>
            <person name="Leichty A.R."/>
        </authorList>
    </citation>
    <scope>NUCLEOTIDE SEQUENCE</scope>
    <source>
        <strain evidence="4">Acra3RX</strain>
        <tissue evidence="4">Leaf</tissue>
    </source>
</reference>
<dbReference type="GO" id="GO:0015977">
    <property type="term" value="P:carbon fixation"/>
    <property type="evidence" value="ECO:0007669"/>
    <property type="project" value="UniProtKB-KW"/>
</dbReference>
<proteinExistence type="predicted"/>
<dbReference type="SUPFAM" id="SSF158615">
    <property type="entry name" value="RbcX-like"/>
    <property type="match status" value="1"/>
</dbReference>
<evidence type="ECO:0000313" key="5">
    <source>
        <dbReference type="Proteomes" id="UP001293593"/>
    </source>
</evidence>
<dbReference type="InterPro" id="IPR038052">
    <property type="entry name" value="Chaperonin_RbcX_sf"/>
</dbReference>
<evidence type="ECO:0000313" key="4">
    <source>
        <dbReference type="EMBL" id="KAK4278594.1"/>
    </source>
</evidence>
<accession>A0AAE1MWQ1</accession>
<dbReference type="GO" id="GO:0015979">
    <property type="term" value="P:photosynthesis"/>
    <property type="evidence" value="ECO:0007669"/>
    <property type="project" value="UniProtKB-KW"/>
</dbReference>
<gene>
    <name evidence="4" type="ORF">QN277_016423</name>
</gene>
<comment type="caution">
    <text evidence="4">The sequence shown here is derived from an EMBL/GenBank/DDBJ whole genome shotgun (WGS) entry which is preliminary data.</text>
</comment>
<dbReference type="PANTHER" id="PTHR33791">
    <property type="entry name" value="CHAPERONIN-LIKE RBCX PROTEIN 1, CHLOROPLASTIC"/>
    <property type="match status" value="1"/>
</dbReference>
<keyword evidence="5" id="KW-1185">Reference proteome</keyword>
<protein>
    <submittedName>
        <fullName evidence="4">Uncharacterized protein</fullName>
    </submittedName>
</protein>
<evidence type="ECO:0000256" key="3">
    <source>
        <dbReference type="ARBA" id="ARBA00023300"/>
    </source>
</evidence>
<evidence type="ECO:0000256" key="2">
    <source>
        <dbReference type="ARBA" id="ARBA00023186"/>
    </source>
</evidence>